<dbReference type="SMART" id="SM00343">
    <property type="entry name" value="ZnF_C2HC"/>
    <property type="match status" value="1"/>
</dbReference>
<reference evidence="4 5" key="1">
    <citation type="journal article" date="2010" name="Nature">
        <title>Genome sequence of the palaeopolyploid soybean.</title>
        <authorList>
            <person name="Schmutz J."/>
            <person name="Cannon S.B."/>
            <person name="Schlueter J."/>
            <person name="Ma J."/>
            <person name="Mitros T."/>
            <person name="Nelson W."/>
            <person name="Hyten D.L."/>
            <person name="Song Q."/>
            <person name="Thelen J.J."/>
            <person name="Cheng J."/>
            <person name="Xu D."/>
            <person name="Hellsten U."/>
            <person name="May G.D."/>
            <person name="Yu Y."/>
            <person name="Sakurai T."/>
            <person name="Umezawa T."/>
            <person name="Bhattacharyya M.K."/>
            <person name="Sandhu D."/>
            <person name="Valliyodan B."/>
            <person name="Lindquist E."/>
            <person name="Peto M."/>
            <person name="Grant D."/>
            <person name="Shu S."/>
            <person name="Goodstein D."/>
            <person name="Barry K."/>
            <person name="Futrell-Griggs M."/>
            <person name="Abernathy B."/>
            <person name="Du J."/>
            <person name="Tian Z."/>
            <person name="Zhu L."/>
            <person name="Gill N."/>
            <person name="Joshi T."/>
            <person name="Libault M."/>
            <person name="Sethuraman A."/>
            <person name="Zhang X.-C."/>
            <person name="Shinozaki K."/>
            <person name="Nguyen H.T."/>
            <person name="Wing R.A."/>
            <person name="Cregan P."/>
            <person name="Specht J."/>
            <person name="Grimwood J."/>
            <person name="Rokhsar D."/>
            <person name="Stacey G."/>
            <person name="Shoemaker R.C."/>
            <person name="Jackson S.A."/>
        </authorList>
    </citation>
    <scope>NUCLEOTIDE SEQUENCE</scope>
    <source>
        <strain evidence="5">cv. Williams 82</strain>
        <tissue evidence="4">Callus</tissue>
    </source>
</reference>
<dbReference type="InterPro" id="IPR000477">
    <property type="entry name" value="RT_dom"/>
</dbReference>
<dbReference type="PROSITE" id="PS50158">
    <property type="entry name" value="ZF_CCHC"/>
    <property type="match status" value="1"/>
</dbReference>
<accession>A0A0R0F9J4</accession>
<dbReference type="AlphaFoldDB" id="A0A0R0F9J4"/>
<evidence type="ECO:0000313" key="4">
    <source>
        <dbReference type="EMBL" id="KRG98612.1"/>
    </source>
</evidence>
<dbReference type="ExpressionAtlas" id="A0A0R0F9J4">
    <property type="expression patterns" value="differential"/>
</dbReference>
<protein>
    <recommendedName>
        <fullName evidence="3">CCHC-type domain-containing protein</fullName>
    </recommendedName>
</protein>
<reference evidence="4" key="3">
    <citation type="submission" date="2018-07" db="EMBL/GenBank/DDBJ databases">
        <title>WGS assembly of Glycine max.</title>
        <authorList>
            <person name="Schmutz J."/>
            <person name="Cannon S."/>
            <person name="Schlueter J."/>
            <person name="Ma J."/>
            <person name="Mitros T."/>
            <person name="Nelson W."/>
            <person name="Hyten D."/>
            <person name="Song Q."/>
            <person name="Thelen J."/>
            <person name="Cheng J."/>
            <person name="Xu D."/>
            <person name="Hellsten U."/>
            <person name="May G."/>
            <person name="Yu Y."/>
            <person name="Sakurai T."/>
            <person name="Umezawa T."/>
            <person name="Bhattacharyya M."/>
            <person name="Sandhu D."/>
            <person name="Valliyodan B."/>
            <person name="Lindquist E."/>
            <person name="Peto M."/>
            <person name="Grant D."/>
            <person name="Shu S."/>
            <person name="Goodstein D."/>
            <person name="Barry K."/>
            <person name="Futrell-Griggs M."/>
            <person name="Abernathy B."/>
            <person name="Du J."/>
            <person name="Tian Z."/>
            <person name="Zhu L."/>
            <person name="Gill N."/>
            <person name="Joshi T."/>
            <person name="Libault M."/>
            <person name="Sethuraman A."/>
            <person name="Zhang X."/>
            <person name="Shinozaki K."/>
            <person name="Nguyen H."/>
            <person name="Wing R."/>
            <person name="Cregan P."/>
            <person name="Specht J."/>
            <person name="Grimwood J."/>
            <person name="Rokhsar D."/>
            <person name="Stacey G."/>
            <person name="Shoemaker R."/>
            <person name="Jackson S."/>
        </authorList>
    </citation>
    <scope>NUCLEOTIDE SEQUENCE</scope>
    <source>
        <tissue evidence="4">Callus</tissue>
    </source>
</reference>
<dbReference type="Gene3D" id="4.10.60.10">
    <property type="entry name" value="Zinc finger, CCHC-type"/>
    <property type="match status" value="1"/>
</dbReference>
<gene>
    <name evidence="4" type="ORF">GLYMA_18G084500</name>
</gene>
<name>A0A0R0F9J4_SOYBN</name>
<dbReference type="InterPro" id="IPR053098">
    <property type="entry name" value="Petuviruses_polyprotein"/>
</dbReference>
<dbReference type="Pfam" id="PF01107">
    <property type="entry name" value="MP"/>
    <property type="match status" value="1"/>
</dbReference>
<dbReference type="EMBL" id="CM000851">
    <property type="protein sequence ID" value="KRG98612.1"/>
    <property type="molecule type" value="Genomic_DNA"/>
</dbReference>
<dbReference type="GO" id="GO:0008270">
    <property type="term" value="F:zinc ion binding"/>
    <property type="evidence" value="ECO:0007669"/>
    <property type="project" value="UniProtKB-KW"/>
</dbReference>
<dbReference type="OMA" id="VTHTHAQ"/>
<dbReference type="GO" id="GO:0003676">
    <property type="term" value="F:nucleic acid binding"/>
    <property type="evidence" value="ECO:0007669"/>
    <property type="project" value="InterPro"/>
</dbReference>
<keyword evidence="1" id="KW-0862">Zinc</keyword>
<dbReference type="Gramene" id="KRG98612">
    <property type="protein sequence ID" value="KRG98612"/>
    <property type="gene ID" value="GLYMA_18G084500"/>
</dbReference>
<feature type="region of interest" description="Disordered" evidence="2">
    <location>
        <begin position="485"/>
        <end position="530"/>
    </location>
</feature>
<sequence>MLGPGLPCLSRMYEFMGYTHLHYGAIRLVLSLHGRRGLPVTTRVSLLDSSYIHYENVVIRTVLTTLHAESVVLTIFLNYNVSLRDSTLPQRMKVKIQITGAKQVFEAHSATLHHQIIYRLPNHVVNLGMPTSHDSALFILANNQEETSSIVQIPRNISRKELQELIPHSFLKTNILKSKEENTKPFSTSQATFRRSIDGLVTTTFKKSDEASSSNSSEVFHSLMIKPKVEEDSRMPIFAVKADGRVIYSDKVNGHFIWDVAPEMCDSDCSYDDHDGDTDDEDEGEGGWKPEPRPYKRSPPPQRRSDPKNGPWTGIKKKYPEDPFWKEKRMAEILGWNHPSLKIPEAPIPCMMFSSTSYDQKFPSLDKKTDPVTKVSTKPYIIPTEVGPEGKLKSPSQVEEVLNWQTNNARAQNLLLKKIDEKIDKIYTHVNTNDERIKDDRKTKICVRSLLLFSPPSLTFYSPFQNPPDYFFPKASLSWSLPTTSAYKKKSEPPKREPTKLNISSQESAKSPTKLGDTLKKDPHEFQDSHDPYSQLLIREKLEISEESDETGIEFDEFKEEFEESSIEAEKSYSDEEEEVGYMDISNILMARSTEEPFYDSLVEEEPVISRASPSKPNAGPWFTLDDTPPREWRKKLIEMGAWLDTKFMKDSDPYKVIEEFCYRMTGTLKEWYHNLGVVRQNQFHELGSTVAILGTLHQEFIREGKIIERKIRQEFFEMRCCSLKIKDLDRHFQRMNQRFYLLNGLNDPSLKNTYVASLLEEIQPELNKMVATAQMDFSTMSMGQIYQFTLEVVEKLCRQHQYFFDIMNKKAKRPLKFFRKSWRKGKSRGQRCFICNQTGHFVKNCPKKSENAIRLISYLQIGEYDDIESLYSKHKQSIRPAIPQPCVEIQVLATKFEKPIKVIAFIDTGAQKTMMDPNILSQEYWKKEVAYFVAADRKIFKTDLVTHAPIGIKFFPNCIIWTKVIGSKLPDRDLLIGMDVYAAANKLQIHSTGIKFKRDFKPFSDITRLFFLAEALSEVGEFKQKISSLCADSHENFNHPYPLWKNKEYFVDLPFILNEDIHPTKATHLGMSPSDLQAARQECQDLLRQGLIEPTQSNWACQAFNVEKRAEKLRGKKRLVIDYKPLNHFLKDDKFPIPKASSLPTLIRESNLFSKFDLKSGFWQLGLKPEDRYKTTFCIPNAQYQWTVLPFGLKVAPSLFHKAMTKIFEPILENTLVYIDEILLFSKDIISHKNLLNQFFEIANQHRIIEHYWGAILMEQVREKNYCCGHASGQFKEAEKHYHTIFKEASAMPPDPQILRLNDWFSIYDFSMKHIKGKNNLIPDFLYRPSNKTVKVITSTHSFPLIFMVKPLSEIAKTVRVFPPWLVTHTHAQILEYAKSHYFHFLHKTLRFKYTPAQIFDPKIPFGGIFELFCEIGWDLCEPTIWAIWCNTVQYSIFVALKPLMTYYILTDPYKDEYLLWTMLEWFSPLAWWRMKLKQILDIERQRGIPEDYIGNLINNYSHRPLDPYLPSSSQRPKDCYPTDRIIPQNTNDGQIQTEIYVPDPEFQKVEDLADDDAALEQDLEHYNAQLMEELLHKKRYPYHHAVYESLTRSKVQHNNLSLSTRSD</sequence>
<feature type="compositionally biased region" description="Polar residues" evidence="2">
    <location>
        <begin position="501"/>
        <end position="511"/>
    </location>
</feature>
<dbReference type="Pfam" id="PF00098">
    <property type="entry name" value="zf-CCHC"/>
    <property type="match status" value="1"/>
</dbReference>
<dbReference type="InterPro" id="IPR043502">
    <property type="entry name" value="DNA/RNA_pol_sf"/>
</dbReference>
<dbReference type="PANTHER" id="PTHR48435">
    <property type="entry name" value="POLYPROTEIN"/>
    <property type="match status" value="1"/>
</dbReference>
<dbReference type="InterPro" id="IPR028919">
    <property type="entry name" value="Viral_movement"/>
</dbReference>
<dbReference type="Pfam" id="PF00078">
    <property type="entry name" value="RVT_1"/>
    <property type="match status" value="1"/>
</dbReference>
<dbReference type="EnsemblPlants" id="KRG98612">
    <property type="protein sequence ID" value="KRG98612"/>
    <property type="gene ID" value="GLYMA_18G084500"/>
</dbReference>
<dbReference type="InterPro" id="IPR043128">
    <property type="entry name" value="Rev_trsase/Diguanyl_cyclase"/>
</dbReference>
<keyword evidence="1" id="KW-0479">Metal-binding</keyword>
<feature type="region of interest" description="Disordered" evidence="2">
    <location>
        <begin position="269"/>
        <end position="319"/>
    </location>
</feature>
<dbReference type="InParanoid" id="A0A0R0F9J4"/>
<keyword evidence="1" id="KW-0863">Zinc-finger</keyword>
<organism evidence="4">
    <name type="scientific">Glycine max</name>
    <name type="common">Soybean</name>
    <name type="synonym">Glycine hispida</name>
    <dbReference type="NCBI Taxonomy" id="3847"/>
    <lineage>
        <taxon>Eukaryota</taxon>
        <taxon>Viridiplantae</taxon>
        <taxon>Streptophyta</taxon>
        <taxon>Embryophyta</taxon>
        <taxon>Tracheophyta</taxon>
        <taxon>Spermatophyta</taxon>
        <taxon>Magnoliopsida</taxon>
        <taxon>eudicotyledons</taxon>
        <taxon>Gunneridae</taxon>
        <taxon>Pentapetalae</taxon>
        <taxon>rosids</taxon>
        <taxon>fabids</taxon>
        <taxon>Fabales</taxon>
        <taxon>Fabaceae</taxon>
        <taxon>Papilionoideae</taxon>
        <taxon>50 kb inversion clade</taxon>
        <taxon>NPAAA clade</taxon>
        <taxon>indigoferoid/millettioid clade</taxon>
        <taxon>Phaseoleae</taxon>
        <taxon>Glycine</taxon>
        <taxon>Glycine subgen. Soja</taxon>
    </lineage>
</organism>
<dbReference type="InterPro" id="IPR001878">
    <property type="entry name" value="Znf_CCHC"/>
</dbReference>
<feature type="compositionally biased region" description="Acidic residues" evidence="2">
    <location>
        <begin position="269"/>
        <end position="285"/>
    </location>
</feature>
<keyword evidence="6" id="KW-1185">Reference proteome</keyword>
<dbReference type="Proteomes" id="UP000008827">
    <property type="component" value="Chromosome 18"/>
</dbReference>
<reference evidence="5" key="2">
    <citation type="submission" date="2018-02" db="UniProtKB">
        <authorList>
            <consortium name="EnsemblPlants"/>
        </authorList>
    </citation>
    <scope>IDENTIFICATION</scope>
    <source>
        <strain evidence="5">Williams 82</strain>
    </source>
</reference>
<feature type="compositionally biased region" description="Basic and acidic residues" evidence="2">
    <location>
        <begin position="489"/>
        <end position="499"/>
    </location>
</feature>
<dbReference type="Gene3D" id="3.30.70.270">
    <property type="match status" value="1"/>
</dbReference>
<dbReference type="SUPFAM" id="SSF57756">
    <property type="entry name" value="Retrovirus zinc finger-like domains"/>
    <property type="match status" value="1"/>
</dbReference>
<dbReference type="CDD" id="cd01647">
    <property type="entry name" value="RT_LTR"/>
    <property type="match status" value="1"/>
</dbReference>
<dbReference type="SUPFAM" id="SSF56672">
    <property type="entry name" value="DNA/RNA polymerases"/>
    <property type="match status" value="1"/>
</dbReference>
<evidence type="ECO:0000313" key="6">
    <source>
        <dbReference type="Proteomes" id="UP000008827"/>
    </source>
</evidence>
<feature type="compositionally biased region" description="Basic and acidic residues" evidence="2">
    <location>
        <begin position="517"/>
        <end position="530"/>
    </location>
</feature>
<evidence type="ECO:0000256" key="2">
    <source>
        <dbReference type="SAM" id="MobiDB-lite"/>
    </source>
</evidence>
<evidence type="ECO:0000256" key="1">
    <source>
        <dbReference type="PROSITE-ProRule" id="PRU00047"/>
    </source>
</evidence>
<dbReference type="Gene3D" id="3.10.10.10">
    <property type="entry name" value="HIV Type 1 Reverse Transcriptase, subunit A, domain 1"/>
    <property type="match status" value="1"/>
</dbReference>
<dbReference type="InterPro" id="IPR036875">
    <property type="entry name" value="Znf_CCHC_sf"/>
</dbReference>
<feature type="domain" description="CCHC-type" evidence="3">
    <location>
        <begin position="832"/>
        <end position="848"/>
    </location>
</feature>
<proteinExistence type="predicted"/>
<evidence type="ECO:0000259" key="3">
    <source>
        <dbReference type="PROSITE" id="PS50158"/>
    </source>
</evidence>
<evidence type="ECO:0000313" key="5">
    <source>
        <dbReference type="EnsemblPlants" id="KRG98612"/>
    </source>
</evidence>
<dbReference type="PANTHER" id="PTHR48435:SF1">
    <property type="entry name" value="POLYPROTEIN"/>
    <property type="match status" value="1"/>
</dbReference>